<dbReference type="GO" id="GO:0012505">
    <property type="term" value="C:endomembrane system"/>
    <property type="evidence" value="ECO:0007669"/>
    <property type="project" value="UniProtKB-SubCell"/>
</dbReference>
<name>A0A838ZL87_9FLAO</name>
<feature type="transmembrane region" description="Helical" evidence="5">
    <location>
        <begin position="229"/>
        <end position="255"/>
    </location>
</feature>
<comment type="caution">
    <text evidence="7">The sequence shown here is derived from an EMBL/GenBank/DDBJ whole genome shotgun (WGS) entry which is preliminary data.</text>
</comment>
<keyword evidence="4 5" id="KW-0472">Membrane</keyword>
<dbReference type="RefSeq" id="WP_182041882.1">
    <property type="nucleotide sequence ID" value="NZ_JACDZE010000001.1"/>
</dbReference>
<organism evidence="7 8">
    <name type="scientific">Moheibacter lacus</name>
    <dbReference type="NCBI Taxonomy" id="2745851"/>
    <lineage>
        <taxon>Bacteria</taxon>
        <taxon>Pseudomonadati</taxon>
        <taxon>Bacteroidota</taxon>
        <taxon>Flavobacteriia</taxon>
        <taxon>Flavobacteriales</taxon>
        <taxon>Weeksellaceae</taxon>
        <taxon>Moheibacter</taxon>
    </lineage>
</organism>
<feature type="transmembrane region" description="Helical" evidence="5">
    <location>
        <begin position="137"/>
        <end position="154"/>
    </location>
</feature>
<evidence type="ECO:0000256" key="4">
    <source>
        <dbReference type="ARBA" id="ARBA00023136"/>
    </source>
</evidence>
<evidence type="ECO:0000313" key="8">
    <source>
        <dbReference type="Proteomes" id="UP000552241"/>
    </source>
</evidence>
<proteinExistence type="predicted"/>
<keyword evidence="8" id="KW-1185">Reference proteome</keyword>
<dbReference type="InterPro" id="IPR011020">
    <property type="entry name" value="HTTM-like"/>
</dbReference>
<evidence type="ECO:0000256" key="1">
    <source>
        <dbReference type="ARBA" id="ARBA00004127"/>
    </source>
</evidence>
<dbReference type="Proteomes" id="UP000552241">
    <property type="component" value="Unassembled WGS sequence"/>
</dbReference>
<gene>
    <name evidence="7" type="ORF">HU137_00660</name>
</gene>
<dbReference type="AlphaFoldDB" id="A0A838ZL87"/>
<reference evidence="7 8" key="1">
    <citation type="submission" date="2020-07" db="EMBL/GenBank/DDBJ databases">
        <title>Moheibacter lacus sp. nov., a member of the family Flavobacteriaceae isolated from freshwater lake sediment.</title>
        <authorList>
            <person name="Liu Y."/>
        </authorList>
    </citation>
    <scope>NUCLEOTIDE SEQUENCE [LARGE SCALE GENOMIC DNA]</scope>
    <source>
        <strain evidence="7 8">BDHS18</strain>
    </source>
</reference>
<evidence type="ECO:0000256" key="2">
    <source>
        <dbReference type="ARBA" id="ARBA00022692"/>
    </source>
</evidence>
<sequence length="276" mass="32492">MKEFWAAERRIYPSLFRVLIGMVLLVDLVSIFPSSDILYNPEFNAFLPTTGFVPYLSEYSMLFFSISGLILIAFILGIGKNISSFLVFVFHFWMIQLTLPLMTWGETILKFSLLYFIFVDSFKYFSIQKSKGEFQLISKLAVWSIILHVFLIYLNNTYFKILDKDWQQGIAVFYSFSQYAGFQDSVWNGILSHEFMAKFINYLIIFQQLSFVPMVIWKKTRGFAILLSILIHIIMLFQFGLWKFELIVILLYGFLLNDEEIKKICPKRILKYLSPN</sequence>
<keyword evidence="3 5" id="KW-1133">Transmembrane helix</keyword>
<accession>A0A838ZL87</accession>
<evidence type="ECO:0000259" key="6">
    <source>
        <dbReference type="SMART" id="SM00752"/>
    </source>
</evidence>
<feature type="transmembrane region" description="Helical" evidence="5">
    <location>
        <begin position="52"/>
        <end position="78"/>
    </location>
</feature>
<dbReference type="SMART" id="SM00752">
    <property type="entry name" value="HTTM"/>
    <property type="match status" value="1"/>
</dbReference>
<evidence type="ECO:0000256" key="5">
    <source>
        <dbReference type="SAM" id="Phobius"/>
    </source>
</evidence>
<comment type="subcellular location">
    <subcellularLocation>
        <location evidence="1">Endomembrane system</location>
        <topology evidence="1">Multi-pass membrane protein</topology>
    </subcellularLocation>
</comment>
<dbReference type="EMBL" id="JACDZE010000001">
    <property type="protein sequence ID" value="MBA5628276.1"/>
    <property type="molecule type" value="Genomic_DNA"/>
</dbReference>
<protein>
    <recommendedName>
        <fullName evidence="6">HTTM-like domain-containing protein</fullName>
    </recommendedName>
</protein>
<feature type="domain" description="HTTM-like" evidence="6">
    <location>
        <begin position="6"/>
        <end position="260"/>
    </location>
</feature>
<feature type="transmembrane region" description="Helical" evidence="5">
    <location>
        <begin position="85"/>
        <end position="102"/>
    </location>
</feature>
<keyword evidence="2 5" id="KW-0812">Transmembrane</keyword>
<evidence type="ECO:0000313" key="7">
    <source>
        <dbReference type="EMBL" id="MBA5628276.1"/>
    </source>
</evidence>
<evidence type="ECO:0000256" key="3">
    <source>
        <dbReference type="ARBA" id="ARBA00022989"/>
    </source>
</evidence>
<feature type="transmembrane region" description="Helical" evidence="5">
    <location>
        <begin position="12"/>
        <end position="32"/>
    </location>
</feature>